<dbReference type="PANTHER" id="PTHR43133:SF50">
    <property type="entry name" value="ECF RNA POLYMERASE SIGMA FACTOR SIGM"/>
    <property type="match status" value="1"/>
</dbReference>
<keyword evidence="9" id="KW-1185">Reference proteome</keyword>
<evidence type="ECO:0000259" key="6">
    <source>
        <dbReference type="Pfam" id="PF04542"/>
    </source>
</evidence>
<dbReference type="InterPro" id="IPR036388">
    <property type="entry name" value="WH-like_DNA-bd_sf"/>
</dbReference>
<dbReference type="InterPro" id="IPR007627">
    <property type="entry name" value="RNA_pol_sigma70_r2"/>
</dbReference>
<organism evidence="8 9">
    <name type="scientific">Kineosporia babensis</name>
    <dbReference type="NCBI Taxonomy" id="499548"/>
    <lineage>
        <taxon>Bacteria</taxon>
        <taxon>Bacillati</taxon>
        <taxon>Actinomycetota</taxon>
        <taxon>Actinomycetes</taxon>
        <taxon>Kineosporiales</taxon>
        <taxon>Kineosporiaceae</taxon>
        <taxon>Kineosporia</taxon>
    </lineage>
</organism>
<dbReference type="SUPFAM" id="SSF88659">
    <property type="entry name" value="Sigma3 and sigma4 domains of RNA polymerase sigma factors"/>
    <property type="match status" value="1"/>
</dbReference>
<evidence type="ECO:0000256" key="5">
    <source>
        <dbReference type="ARBA" id="ARBA00023163"/>
    </source>
</evidence>
<dbReference type="Gene3D" id="1.10.1740.10">
    <property type="match status" value="1"/>
</dbReference>
<keyword evidence="4" id="KW-0238">DNA-binding</keyword>
<dbReference type="GO" id="GO:0003677">
    <property type="term" value="F:DNA binding"/>
    <property type="evidence" value="ECO:0007669"/>
    <property type="project" value="UniProtKB-KW"/>
</dbReference>
<gene>
    <name evidence="8" type="ORF">LR394_26050</name>
</gene>
<dbReference type="NCBIfam" id="TIGR02937">
    <property type="entry name" value="sigma70-ECF"/>
    <property type="match status" value="1"/>
</dbReference>
<dbReference type="InterPro" id="IPR039425">
    <property type="entry name" value="RNA_pol_sigma-70-like"/>
</dbReference>
<reference evidence="8" key="1">
    <citation type="submission" date="2021-11" db="EMBL/GenBank/DDBJ databases">
        <title>Streptomyces corallinus and Kineosporia corallina sp. nov., two new coral-derived marine actinobacteria.</title>
        <authorList>
            <person name="Buangrab K."/>
            <person name="Sutthacheep M."/>
            <person name="Yeemin T."/>
            <person name="Harunari E."/>
            <person name="Igarashi Y."/>
            <person name="Sripreechasak P."/>
            <person name="Kanchanasin P."/>
            <person name="Tanasupawat S."/>
            <person name="Phongsopitanun W."/>
        </authorList>
    </citation>
    <scope>NUCLEOTIDE SEQUENCE</scope>
    <source>
        <strain evidence="8">JCM 31032</strain>
    </source>
</reference>
<dbReference type="Pfam" id="PF08281">
    <property type="entry name" value="Sigma70_r4_2"/>
    <property type="match status" value="1"/>
</dbReference>
<evidence type="ECO:0000313" key="9">
    <source>
        <dbReference type="Proteomes" id="UP001138997"/>
    </source>
</evidence>
<evidence type="ECO:0000259" key="7">
    <source>
        <dbReference type="Pfam" id="PF08281"/>
    </source>
</evidence>
<dbReference type="GO" id="GO:0016987">
    <property type="term" value="F:sigma factor activity"/>
    <property type="evidence" value="ECO:0007669"/>
    <property type="project" value="UniProtKB-KW"/>
</dbReference>
<keyword evidence="5" id="KW-0804">Transcription</keyword>
<dbReference type="EMBL" id="JAJOMB010000016">
    <property type="protein sequence ID" value="MCD5314373.1"/>
    <property type="molecule type" value="Genomic_DNA"/>
</dbReference>
<protein>
    <submittedName>
        <fullName evidence="8">SigE family RNA polymerase sigma factor</fullName>
    </submittedName>
</protein>
<evidence type="ECO:0000256" key="3">
    <source>
        <dbReference type="ARBA" id="ARBA00023082"/>
    </source>
</evidence>
<dbReference type="CDD" id="cd06171">
    <property type="entry name" value="Sigma70_r4"/>
    <property type="match status" value="1"/>
</dbReference>
<dbReference type="InterPro" id="IPR013324">
    <property type="entry name" value="RNA_pol_sigma_r3/r4-like"/>
</dbReference>
<feature type="domain" description="RNA polymerase sigma factor 70 region 4 type 2" evidence="7">
    <location>
        <begin position="104"/>
        <end position="157"/>
    </location>
</feature>
<proteinExistence type="inferred from homology"/>
<dbReference type="Proteomes" id="UP001138997">
    <property type="component" value="Unassembled WGS sequence"/>
</dbReference>
<evidence type="ECO:0000256" key="2">
    <source>
        <dbReference type="ARBA" id="ARBA00023015"/>
    </source>
</evidence>
<accession>A0A9X1NJP1</accession>
<dbReference type="SUPFAM" id="SSF88946">
    <property type="entry name" value="Sigma2 domain of RNA polymerase sigma factors"/>
    <property type="match status" value="1"/>
</dbReference>
<dbReference type="AlphaFoldDB" id="A0A9X1NJP1"/>
<comment type="caution">
    <text evidence="8">The sequence shown here is derived from an EMBL/GenBank/DDBJ whole genome shotgun (WGS) entry which is preliminary data.</text>
</comment>
<dbReference type="InterPro" id="IPR014325">
    <property type="entry name" value="RNA_pol_sigma-E_actinobac"/>
</dbReference>
<dbReference type="InterPro" id="IPR013249">
    <property type="entry name" value="RNA_pol_sigma70_r4_t2"/>
</dbReference>
<evidence type="ECO:0000256" key="1">
    <source>
        <dbReference type="ARBA" id="ARBA00010641"/>
    </source>
</evidence>
<evidence type="ECO:0000256" key="4">
    <source>
        <dbReference type="ARBA" id="ARBA00023125"/>
    </source>
</evidence>
<dbReference type="RefSeq" id="WP_231446829.1">
    <property type="nucleotide sequence ID" value="NZ_JAJOMB010000016.1"/>
</dbReference>
<name>A0A9X1NJP1_9ACTN</name>
<dbReference type="Gene3D" id="1.10.10.10">
    <property type="entry name" value="Winged helix-like DNA-binding domain superfamily/Winged helix DNA-binding domain"/>
    <property type="match status" value="1"/>
</dbReference>
<evidence type="ECO:0000313" key="8">
    <source>
        <dbReference type="EMBL" id="MCD5314373.1"/>
    </source>
</evidence>
<dbReference type="InterPro" id="IPR013325">
    <property type="entry name" value="RNA_pol_sigma_r2"/>
</dbReference>
<feature type="domain" description="RNA polymerase sigma-70 region 2" evidence="6">
    <location>
        <begin position="22"/>
        <end position="80"/>
    </location>
</feature>
<comment type="similarity">
    <text evidence="1">Belongs to the sigma-70 factor family. ECF subfamily.</text>
</comment>
<dbReference type="PANTHER" id="PTHR43133">
    <property type="entry name" value="RNA POLYMERASE ECF-TYPE SIGMA FACTO"/>
    <property type="match status" value="1"/>
</dbReference>
<dbReference type="NCBIfam" id="TIGR02983">
    <property type="entry name" value="SigE-fam_strep"/>
    <property type="match status" value="1"/>
</dbReference>
<keyword evidence="3" id="KW-0731">Sigma factor</keyword>
<dbReference type="Pfam" id="PF04542">
    <property type="entry name" value="Sigma70_r2"/>
    <property type="match status" value="1"/>
</dbReference>
<dbReference type="GO" id="GO:0006352">
    <property type="term" value="P:DNA-templated transcription initiation"/>
    <property type="evidence" value="ECO:0007669"/>
    <property type="project" value="InterPro"/>
</dbReference>
<dbReference type="InterPro" id="IPR014284">
    <property type="entry name" value="RNA_pol_sigma-70_dom"/>
</dbReference>
<keyword evidence="2" id="KW-0805">Transcription regulation</keyword>
<sequence length="174" mass="19769">MKRPEEDEDGFRALVQQEWVSLTRTAFLLTGDRDYAEDLVQAALEKTHRRWGSVAHLDSPRAYVRRVMINTATSWRRRRSFGELPQEPTEAVYLPGGFEQVEQRQQLLAALQLLPPKMRAVLVLSYFEDLPDQQIAEAMGSSVATVKSQRSRGLGRLREQIGVSPLFDTAVQEG</sequence>